<dbReference type="PANTHER" id="PTHR28008">
    <property type="entry name" value="DOMAIN PROTEIN, PUTATIVE (AFU_ORTHOLOGUE AFUA_3G10980)-RELATED"/>
    <property type="match status" value="1"/>
</dbReference>
<keyword evidence="1" id="KW-1133">Transmembrane helix</keyword>
<organism evidence="2 3">
    <name type="scientific">Microbulbifer pacificus</name>
    <dbReference type="NCBI Taxonomy" id="407164"/>
    <lineage>
        <taxon>Bacteria</taxon>
        <taxon>Pseudomonadati</taxon>
        <taxon>Pseudomonadota</taxon>
        <taxon>Gammaproteobacteria</taxon>
        <taxon>Cellvibrionales</taxon>
        <taxon>Microbulbiferaceae</taxon>
        <taxon>Microbulbifer</taxon>
    </lineage>
</organism>
<accession>A0AAU0MYD7</accession>
<dbReference type="RefSeq" id="WP_318953320.1">
    <property type="nucleotide sequence ID" value="NZ_CP137555.1"/>
</dbReference>
<dbReference type="Proteomes" id="UP001302477">
    <property type="component" value="Chromosome"/>
</dbReference>
<protein>
    <recommendedName>
        <fullName evidence="4">VanZ-like domain-containing protein</fullName>
    </recommendedName>
</protein>
<dbReference type="AlphaFoldDB" id="A0AAU0MYD7"/>
<feature type="transmembrane region" description="Helical" evidence="1">
    <location>
        <begin position="36"/>
        <end position="54"/>
    </location>
</feature>
<evidence type="ECO:0000313" key="3">
    <source>
        <dbReference type="Proteomes" id="UP001302477"/>
    </source>
</evidence>
<dbReference type="KEGG" id="mpaf:R5R33_14000"/>
<evidence type="ECO:0000313" key="2">
    <source>
        <dbReference type="EMBL" id="WOX04844.1"/>
    </source>
</evidence>
<keyword evidence="1" id="KW-0472">Membrane</keyword>
<evidence type="ECO:0000256" key="1">
    <source>
        <dbReference type="SAM" id="Phobius"/>
    </source>
</evidence>
<feature type="transmembrane region" description="Helical" evidence="1">
    <location>
        <begin position="12"/>
        <end position="29"/>
    </location>
</feature>
<feature type="transmembrane region" description="Helical" evidence="1">
    <location>
        <begin position="128"/>
        <end position="145"/>
    </location>
</feature>
<name>A0AAU0MYD7_9GAMM</name>
<proteinExistence type="predicted"/>
<reference evidence="2 3" key="1">
    <citation type="submission" date="2023-10" db="EMBL/GenBank/DDBJ databases">
        <title>Description of Microbulbifer bruguierae sp. nov., isolated from the sediments of mangrove plant Bruguiera sexangula and comparative genomic analyses of the genus Microbulbifer.</title>
        <authorList>
            <person name="Long M."/>
        </authorList>
    </citation>
    <scope>NUCLEOTIDE SEQUENCE [LARGE SCALE GENOMIC DNA]</scope>
    <source>
        <strain evidence="2 3">SPO729</strain>
    </source>
</reference>
<feature type="transmembrane region" description="Helical" evidence="1">
    <location>
        <begin position="91"/>
        <end position="108"/>
    </location>
</feature>
<dbReference type="PANTHER" id="PTHR28008:SF1">
    <property type="entry name" value="DOMAIN PROTEIN, PUTATIVE (AFU_ORTHOLOGUE AFUA_3G10980)-RELATED"/>
    <property type="match status" value="1"/>
</dbReference>
<keyword evidence="3" id="KW-1185">Reference proteome</keyword>
<evidence type="ECO:0008006" key="4">
    <source>
        <dbReference type="Google" id="ProtNLM"/>
    </source>
</evidence>
<feature type="transmembrane region" description="Helical" evidence="1">
    <location>
        <begin position="66"/>
        <end position="84"/>
    </location>
</feature>
<sequence length="149" mass="16361">MIELAPPACRWGFVFLTLSGYLGTFFSVIEIRHVKLLARLLFICVLGVALFAGAKPKPVPQVVPHFDLMLHCGVFAVLALLWGMAVSRRRWIWGLAGLLFLGAGLELWQGCMMPARTASLADMAANTLGVFVGTVVFLIFLARFLPNKN</sequence>
<dbReference type="EMBL" id="CP137555">
    <property type="protein sequence ID" value="WOX04844.1"/>
    <property type="molecule type" value="Genomic_DNA"/>
</dbReference>
<gene>
    <name evidence="2" type="ORF">R5R33_14000</name>
</gene>
<keyword evidence="1" id="KW-0812">Transmembrane</keyword>